<keyword evidence="3" id="KW-1185">Reference proteome</keyword>
<feature type="domain" description="HTH cro/C1-type" evidence="1">
    <location>
        <begin position="36"/>
        <end position="92"/>
    </location>
</feature>
<sequence>MFTVKEERIDSCGENHRSKEMSEYVKTMFHQFGENLQNARNKQGLSLKQLAEKTGLNQQELEKVERVDLGTDIGADEVIILAYELKVHPTVLLEESEEARILRKKLNAAWSDK</sequence>
<dbReference type="Proteomes" id="UP000660110">
    <property type="component" value="Unassembled WGS sequence"/>
</dbReference>
<accession>A0A917B571</accession>
<evidence type="ECO:0000313" key="2">
    <source>
        <dbReference type="EMBL" id="GGF21276.1"/>
    </source>
</evidence>
<dbReference type="SMART" id="SM00530">
    <property type="entry name" value="HTH_XRE"/>
    <property type="match status" value="1"/>
</dbReference>
<dbReference type="PROSITE" id="PS50943">
    <property type="entry name" value="HTH_CROC1"/>
    <property type="match status" value="1"/>
</dbReference>
<evidence type="ECO:0000259" key="1">
    <source>
        <dbReference type="PROSITE" id="PS50943"/>
    </source>
</evidence>
<dbReference type="GO" id="GO:0003677">
    <property type="term" value="F:DNA binding"/>
    <property type="evidence" value="ECO:0007669"/>
    <property type="project" value="InterPro"/>
</dbReference>
<dbReference type="Gene3D" id="1.10.260.40">
    <property type="entry name" value="lambda repressor-like DNA-binding domains"/>
    <property type="match status" value="1"/>
</dbReference>
<dbReference type="CDD" id="cd00093">
    <property type="entry name" value="HTH_XRE"/>
    <property type="match status" value="1"/>
</dbReference>
<comment type="caution">
    <text evidence="2">The sequence shown here is derived from an EMBL/GenBank/DDBJ whole genome shotgun (WGS) entry which is preliminary data.</text>
</comment>
<gene>
    <name evidence="2" type="ORF">GCM10010954_20110</name>
</gene>
<dbReference type="InterPro" id="IPR001387">
    <property type="entry name" value="Cro/C1-type_HTH"/>
</dbReference>
<dbReference type="InterPro" id="IPR010982">
    <property type="entry name" value="Lambda_DNA-bd_dom_sf"/>
</dbReference>
<dbReference type="SUPFAM" id="SSF47413">
    <property type="entry name" value="lambda repressor-like DNA-binding domains"/>
    <property type="match status" value="1"/>
</dbReference>
<reference evidence="2" key="1">
    <citation type="journal article" date="2014" name="Int. J. Syst. Evol. Microbiol.">
        <title>Complete genome sequence of Corynebacterium casei LMG S-19264T (=DSM 44701T), isolated from a smear-ripened cheese.</title>
        <authorList>
            <consortium name="US DOE Joint Genome Institute (JGI-PGF)"/>
            <person name="Walter F."/>
            <person name="Albersmeier A."/>
            <person name="Kalinowski J."/>
            <person name="Ruckert C."/>
        </authorList>
    </citation>
    <scope>NUCLEOTIDE SEQUENCE</scope>
    <source>
        <strain evidence="2">CGMCC 1.12153</strain>
    </source>
</reference>
<dbReference type="EMBL" id="BMEL01000002">
    <property type="protein sequence ID" value="GGF21276.1"/>
    <property type="molecule type" value="Genomic_DNA"/>
</dbReference>
<dbReference type="AlphaFoldDB" id="A0A917B571"/>
<organism evidence="2 3">
    <name type="scientific">Halobacillus andaensis</name>
    <dbReference type="NCBI Taxonomy" id="1176239"/>
    <lineage>
        <taxon>Bacteria</taxon>
        <taxon>Bacillati</taxon>
        <taxon>Bacillota</taxon>
        <taxon>Bacilli</taxon>
        <taxon>Bacillales</taxon>
        <taxon>Bacillaceae</taxon>
        <taxon>Halobacillus</taxon>
    </lineage>
</organism>
<dbReference type="Pfam" id="PF01381">
    <property type="entry name" value="HTH_3"/>
    <property type="match status" value="1"/>
</dbReference>
<protein>
    <recommendedName>
        <fullName evidence="1">HTH cro/C1-type domain-containing protein</fullName>
    </recommendedName>
</protein>
<name>A0A917B571_HALAA</name>
<reference evidence="2" key="2">
    <citation type="submission" date="2020-09" db="EMBL/GenBank/DDBJ databases">
        <authorList>
            <person name="Sun Q."/>
            <person name="Zhou Y."/>
        </authorList>
    </citation>
    <scope>NUCLEOTIDE SEQUENCE</scope>
    <source>
        <strain evidence="2">CGMCC 1.12153</strain>
    </source>
</reference>
<evidence type="ECO:0000313" key="3">
    <source>
        <dbReference type="Proteomes" id="UP000660110"/>
    </source>
</evidence>
<proteinExistence type="predicted"/>